<keyword evidence="8" id="KW-0456">Lyase</keyword>
<dbReference type="Pfam" id="PF01564">
    <property type="entry name" value="Spermine_synth"/>
    <property type="match status" value="1"/>
</dbReference>
<feature type="active site" description="Proton acceptor" evidence="11">
    <location>
        <position position="520"/>
    </location>
</feature>
<dbReference type="InterPro" id="IPR003826">
    <property type="entry name" value="AdoMetDC_fam_prok"/>
</dbReference>
<dbReference type="HAMAP" id="MF_00198">
    <property type="entry name" value="Spermidine_synth"/>
    <property type="match status" value="1"/>
</dbReference>
<proteinExistence type="inferred from homology"/>
<dbReference type="PROSITE" id="PS51006">
    <property type="entry name" value="PABS_2"/>
    <property type="match status" value="1"/>
</dbReference>
<dbReference type="Gene3D" id="3.60.90.10">
    <property type="entry name" value="S-adenosylmethionine decarboxylase"/>
    <property type="match status" value="1"/>
</dbReference>
<comment type="cofactor">
    <cofactor evidence="1">
        <name>pyruvate</name>
        <dbReference type="ChEBI" id="CHEBI:15361"/>
    </cofactor>
</comment>
<protein>
    <recommendedName>
        <fullName evidence="14">PABS domain-containing protein</fullName>
    </recommendedName>
</protein>
<evidence type="ECO:0000256" key="11">
    <source>
        <dbReference type="PROSITE-ProRule" id="PRU00354"/>
    </source>
</evidence>
<dbReference type="InterPro" id="IPR001045">
    <property type="entry name" value="Spermi_synthase"/>
</dbReference>
<keyword evidence="3 11" id="KW-0808">Transferase</keyword>
<dbReference type="InterPro" id="IPR029063">
    <property type="entry name" value="SAM-dependent_MTases_sf"/>
</dbReference>
<evidence type="ECO:0000256" key="6">
    <source>
        <dbReference type="ARBA" id="ARBA00023115"/>
    </source>
</evidence>
<evidence type="ECO:0000256" key="2">
    <source>
        <dbReference type="ARBA" id="ARBA00007867"/>
    </source>
</evidence>
<gene>
    <name evidence="15" type="ORF">OAUR00152_LOCUS8856</name>
</gene>
<name>A0A7S4MHK2_9STRA</name>
<keyword evidence="13" id="KW-0812">Transmembrane</keyword>
<reference evidence="15" key="1">
    <citation type="submission" date="2021-01" db="EMBL/GenBank/DDBJ databases">
        <authorList>
            <person name="Corre E."/>
            <person name="Pelletier E."/>
            <person name="Niang G."/>
            <person name="Scheremetjew M."/>
            <person name="Finn R."/>
            <person name="Kale V."/>
            <person name="Holt S."/>
            <person name="Cochrane G."/>
            <person name="Meng A."/>
            <person name="Brown T."/>
            <person name="Cohen L."/>
        </authorList>
    </citation>
    <scope>NUCLEOTIDE SEQUENCE</scope>
    <source>
        <strain evidence="15">Isolate 1302-5</strain>
    </source>
</reference>
<dbReference type="NCBIfam" id="TIGR03330">
    <property type="entry name" value="SAM_DCase_Bsu"/>
    <property type="match status" value="1"/>
</dbReference>
<dbReference type="Pfam" id="PF02675">
    <property type="entry name" value="AdoMet_dc"/>
    <property type="match status" value="1"/>
</dbReference>
<keyword evidence="10" id="KW-0670">Pyruvate</keyword>
<evidence type="ECO:0000256" key="1">
    <source>
        <dbReference type="ARBA" id="ARBA00001928"/>
    </source>
</evidence>
<keyword evidence="13" id="KW-0472">Membrane</keyword>
<organism evidence="15">
    <name type="scientific">Odontella aurita</name>
    <dbReference type="NCBI Taxonomy" id="265563"/>
    <lineage>
        <taxon>Eukaryota</taxon>
        <taxon>Sar</taxon>
        <taxon>Stramenopiles</taxon>
        <taxon>Ochrophyta</taxon>
        <taxon>Bacillariophyta</taxon>
        <taxon>Mediophyceae</taxon>
        <taxon>Biddulphiophycidae</taxon>
        <taxon>Eupodiscales</taxon>
        <taxon>Odontellaceae</taxon>
        <taxon>Odontella</taxon>
    </lineage>
</organism>
<dbReference type="PANTHER" id="PTHR43317">
    <property type="entry name" value="THERMOSPERMINE SYNTHASE ACAULIS5"/>
    <property type="match status" value="1"/>
</dbReference>
<dbReference type="GO" id="GO:0010487">
    <property type="term" value="F:thermospermine synthase activity"/>
    <property type="evidence" value="ECO:0007669"/>
    <property type="project" value="UniProtKB-ARBA"/>
</dbReference>
<feature type="region of interest" description="Disordered" evidence="12">
    <location>
        <begin position="55"/>
        <end position="129"/>
    </location>
</feature>
<comment type="similarity">
    <text evidence="2">Belongs to the spermidine/spermine synthase family.</text>
</comment>
<evidence type="ECO:0000259" key="14">
    <source>
        <dbReference type="PROSITE" id="PS51006"/>
    </source>
</evidence>
<feature type="compositionally biased region" description="Basic and acidic residues" evidence="12">
    <location>
        <begin position="90"/>
        <end position="105"/>
    </location>
</feature>
<dbReference type="GO" id="GO:0004014">
    <property type="term" value="F:adenosylmethionine decarboxylase activity"/>
    <property type="evidence" value="ECO:0007669"/>
    <property type="project" value="InterPro"/>
</dbReference>
<accession>A0A7S4MHK2</accession>
<dbReference type="InterPro" id="IPR030373">
    <property type="entry name" value="PABS_CS"/>
</dbReference>
<feature type="domain" description="PABS" evidence="14">
    <location>
        <begin position="349"/>
        <end position="614"/>
    </location>
</feature>
<dbReference type="SUPFAM" id="SSF56276">
    <property type="entry name" value="S-adenosylmethionine decarboxylase"/>
    <property type="match status" value="1"/>
</dbReference>
<dbReference type="InterPro" id="IPR016067">
    <property type="entry name" value="S-AdoMet_deCO2ase_core"/>
</dbReference>
<evidence type="ECO:0000256" key="8">
    <source>
        <dbReference type="ARBA" id="ARBA00023239"/>
    </source>
</evidence>
<dbReference type="EMBL" id="HBKQ01012934">
    <property type="protein sequence ID" value="CAE2222376.1"/>
    <property type="molecule type" value="Transcribed_RNA"/>
</dbReference>
<dbReference type="AlphaFoldDB" id="A0A7S4MHK2"/>
<sequence>MVDQDGASPPRRTDGTRRYAIDVRIFLAVITTAMACSFFAGVAFGPTPAELGVAQQQQLQQQQLQQQQQQQPEVPPAASSGGAAQSPAASERKPVPDAIQERRTEAVVGEDGEIIRQPRRLPTAHSAELGPRVRESHVNFEDPTYEDFGEGAVVRSKQVNLTGGKEGEDDEDEEEHLPQGQHLLVDIKNVEHDFLNSEDRLAEAMVDVVNAGGLTLLSYHCHSLQPKGVSCVGVLLESHVSFHTWPDEGVITLDLFTCGSSPLLPVVPQVEKLFGIPRAKLNEDGKPTGEKEDIVTLWSHELRGFRHPEGRKNDYLDDQSDLSYWIVSPLDMAYKKQIVSTASKYQRIDIWDTLDADDTPSYQDAVDAGLEPGDPRWLTNEVAKPERLLFLDGTLQSLSDSEHEYHEALVHPAMFAHPDPKRVAIVGGGEGATLREVLKHKTVEDAVMIEIDEELVDIAKEHLPFMSNCSTLEGAPESGSCFDDPRADLIFADGKHWFVDRFAREEDAARNDKFDVIVLDALDPEDDTDVSEGLYTDESFLTSLFNALTPEGVVVVQVGTAPNIHDPRPDLGVYATREKMFNVLESHPGTAAMLVYEEAHCGFNEPHSFLVVCKSPKCRARWYAESDAIDFWVYDRVNPTNDGEISLLHYDGSTQRSYQVPPRAWETVYCRREPMPFECDYRFLDPEIEMFDFASVYEDEDEDEESDFEVKSRTDEDGEEYTSVYALVDIPKGSYIAPYDLAGSFLVRDESVDNLRKNTEIAGTGQIVIIEDMINFVDYHGHKSMAEGSGVNYVEVGGTFMMRRTEDVDETNVGRWMPPNPSGKIPVYSPVYERHMMSFDLFLVATKDIKKGEEVVKHEKLWD</sequence>
<keyword evidence="13" id="KW-1133">Transmembrane helix</keyword>
<evidence type="ECO:0000256" key="5">
    <source>
        <dbReference type="ARBA" id="ARBA00022813"/>
    </source>
</evidence>
<evidence type="ECO:0000256" key="7">
    <source>
        <dbReference type="ARBA" id="ARBA00023145"/>
    </source>
</evidence>
<keyword evidence="9" id="KW-0704">Schiff base</keyword>
<dbReference type="SUPFAM" id="SSF53335">
    <property type="entry name" value="S-adenosyl-L-methionine-dependent methyltransferases"/>
    <property type="match status" value="1"/>
</dbReference>
<keyword evidence="5" id="KW-0068">Autocatalytic cleavage</keyword>
<evidence type="ECO:0000256" key="9">
    <source>
        <dbReference type="ARBA" id="ARBA00023270"/>
    </source>
</evidence>
<dbReference type="InterPro" id="IPR030374">
    <property type="entry name" value="PABS"/>
</dbReference>
<dbReference type="PROSITE" id="PS01330">
    <property type="entry name" value="PABS_1"/>
    <property type="match status" value="1"/>
</dbReference>
<dbReference type="Gene3D" id="3.40.50.150">
    <property type="entry name" value="Vaccinia Virus protein VP39"/>
    <property type="match status" value="1"/>
</dbReference>
<evidence type="ECO:0000256" key="13">
    <source>
        <dbReference type="SAM" id="Phobius"/>
    </source>
</evidence>
<dbReference type="CDD" id="cd02440">
    <property type="entry name" value="AdoMet_MTases"/>
    <property type="match status" value="1"/>
</dbReference>
<evidence type="ECO:0000256" key="12">
    <source>
        <dbReference type="SAM" id="MobiDB-lite"/>
    </source>
</evidence>
<keyword evidence="6 11" id="KW-0620">Polyamine biosynthesis</keyword>
<dbReference type="PANTHER" id="PTHR43317:SF1">
    <property type="entry name" value="THERMOSPERMINE SYNTHASE ACAULIS5"/>
    <property type="match status" value="1"/>
</dbReference>
<evidence type="ECO:0000256" key="10">
    <source>
        <dbReference type="ARBA" id="ARBA00023317"/>
    </source>
</evidence>
<evidence type="ECO:0000256" key="3">
    <source>
        <dbReference type="ARBA" id="ARBA00022679"/>
    </source>
</evidence>
<evidence type="ECO:0000256" key="4">
    <source>
        <dbReference type="ARBA" id="ARBA00022793"/>
    </source>
</evidence>
<dbReference type="GO" id="GO:0008295">
    <property type="term" value="P:spermidine biosynthetic process"/>
    <property type="evidence" value="ECO:0007669"/>
    <property type="project" value="InterPro"/>
</dbReference>
<feature type="compositionally biased region" description="Low complexity" evidence="12">
    <location>
        <begin position="55"/>
        <end position="89"/>
    </location>
</feature>
<keyword evidence="4" id="KW-0210">Decarboxylase</keyword>
<dbReference type="InterPro" id="IPR017716">
    <property type="entry name" value="S-AdoMet_deCOase_pro-enz"/>
</dbReference>
<feature type="transmembrane region" description="Helical" evidence="13">
    <location>
        <begin position="21"/>
        <end position="44"/>
    </location>
</feature>
<dbReference type="FunFam" id="3.60.90.10:FF:000025">
    <property type="entry name" value="Uncharacterized protein"/>
    <property type="match status" value="1"/>
</dbReference>
<evidence type="ECO:0000313" key="15">
    <source>
        <dbReference type="EMBL" id="CAE2222376.1"/>
    </source>
</evidence>
<keyword evidence="7" id="KW-0865">Zymogen</keyword>